<dbReference type="Proteomes" id="UP000467105">
    <property type="component" value="Chromosome"/>
</dbReference>
<dbReference type="RefSeq" id="WP_139825708.1">
    <property type="nucleotide sequence ID" value="NZ_AP022614.1"/>
</dbReference>
<gene>
    <name evidence="2" type="ORF">MPRM_37570</name>
</gene>
<accession>A0A7I7YXD9</accession>
<keyword evidence="1" id="KW-1133">Transmembrane helix</keyword>
<keyword evidence="1" id="KW-0472">Membrane</keyword>
<dbReference type="AlphaFoldDB" id="A0A7I7YXD9"/>
<reference evidence="2 3" key="1">
    <citation type="journal article" date="2019" name="Emerg. Microbes Infect.">
        <title>Comprehensive subspecies identification of 175 nontuberculous mycobacteria species based on 7547 genomic profiles.</title>
        <authorList>
            <person name="Matsumoto Y."/>
            <person name="Kinjo T."/>
            <person name="Motooka D."/>
            <person name="Nabeya D."/>
            <person name="Jung N."/>
            <person name="Uechi K."/>
            <person name="Horii T."/>
            <person name="Iida T."/>
            <person name="Fujita J."/>
            <person name="Nakamura S."/>
        </authorList>
    </citation>
    <scope>NUCLEOTIDE SEQUENCE [LARGE SCALE GENOMIC DNA]</scope>
    <source>
        <strain evidence="2 3">JCM 14742</strain>
    </source>
</reference>
<name>A0A7I7YXD9_9MYCO</name>
<sequence>MADLEPVGTDGPTRRRRSASRAALLAVLLAMIGAGGFLRWQIVTQHPSAPTTAPSALSADEPVPPGLLPPGALGCKRIQTDVRVPFNAGARGTPTTSCAFVEQVRKEYSVKSTPTSGPAELQTVSPATFKWYKLACFSSGTFATCTGGAAAVVYLYNRPAN</sequence>
<keyword evidence="1" id="KW-0812">Transmembrane</keyword>
<dbReference type="OrthoDB" id="166978at2"/>
<organism evidence="2 3">
    <name type="scientific">Mycobacterium parmense</name>
    <dbReference type="NCBI Taxonomy" id="185642"/>
    <lineage>
        <taxon>Bacteria</taxon>
        <taxon>Bacillati</taxon>
        <taxon>Actinomycetota</taxon>
        <taxon>Actinomycetes</taxon>
        <taxon>Mycobacteriales</taxon>
        <taxon>Mycobacteriaceae</taxon>
        <taxon>Mycobacterium</taxon>
        <taxon>Mycobacterium simiae complex</taxon>
    </lineage>
</organism>
<evidence type="ECO:0000313" key="3">
    <source>
        <dbReference type="Proteomes" id="UP000467105"/>
    </source>
</evidence>
<feature type="transmembrane region" description="Helical" evidence="1">
    <location>
        <begin position="131"/>
        <end position="156"/>
    </location>
</feature>
<protein>
    <submittedName>
        <fullName evidence="2">Uncharacterized protein</fullName>
    </submittedName>
</protein>
<evidence type="ECO:0000256" key="1">
    <source>
        <dbReference type="SAM" id="Phobius"/>
    </source>
</evidence>
<evidence type="ECO:0000313" key="2">
    <source>
        <dbReference type="EMBL" id="BBZ46476.1"/>
    </source>
</evidence>
<feature type="transmembrane region" description="Helical" evidence="1">
    <location>
        <begin position="22"/>
        <end position="42"/>
    </location>
</feature>
<dbReference type="EMBL" id="AP022614">
    <property type="protein sequence ID" value="BBZ46476.1"/>
    <property type="molecule type" value="Genomic_DNA"/>
</dbReference>
<keyword evidence="3" id="KW-1185">Reference proteome</keyword>
<proteinExistence type="predicted"/>